<dbReference type="GO" id="GO:0000460">
    <property type="term" value="P:maturation of 5.8S rRNA"/>
    <property type="evidence" value="ECO:0000318"/>
    <property type="project" value="GO_Central"/>
</dbReference>
<evidence type="ECO:0000313" key="2">
    <source>
        <dbReference type="EMBL" id="OAY61207.1"/>
    </source>
</evidence>
<dbReference type="PANTHER" id="PTHR13582:SF0">
    <property type="entry name" value="M-PHASE PHOSPHOPROTEIN 6"/>
    <property type="match status" value="1"/>
</dbReference>
<evidence type="ECO:0000256" key="1">
    <source>
        <dbReference type="SAM" id="MobiDB-lite"/>
    </source>
</evidence>
<feature type="compositionally biased region" description="Polar residues" evidence="1">
    <location>
        <begin position="134"/>
        <end position="165"/>
    </location>
</feature>
<evidence type="ECO:0008006" key="4">
    <source>
        <dbReference type="Google" id="ProtNLM"/>
    </source>
</evidence>
<evidence type="ECO:0000313" key="3">
    <source>
        <dbReference type="Proteomes" id="UP000091857"/>
    </source>
</evidence>
<dbReference type="Pfam" id="PF10175">
    <property type="entry name" value="MPP6"/>
    <property type="match status" value="1"/>
</dbReference>
<name>A0A2C9WN13_MANES</name>
<reference evidence="3" key="1">
    <citation type="journal article" date="2016" name="Nat. Biotechnol.">
        <title>Sequencing wild and cultivated cassava and related species reveals extensive interspecific hybridization and genetic diversity.</title>
        <authorList>
            <person name="Bredeson J.V."/>
            <person name="Lyons J.B."/>
            <person name="Prochnik S.E."/>
            <person name="Wu G.A."/>
            <person name="Ha C.M."/>
            <person name="Edsinger-Gonzales E."/>
            <person name="Grimwood J."/>
            <person name="Schmutz J."/>
            <person name="Rabbi I.Y."/>
            <person name="Egesi C."/>
            <person name="Nauluvula P."/>
            <person name="Lebot V."/>
            <person name="Ndunguru J."/>
            <person name="Mkamilo G."/>
            <person name="Bart R.S."/>
            <person name="Setter T.L."/>
            <person name="Gleadow R.M."/>
            <person name="Kulakow P."/>
            <person name="Ferguson M.E."/>
            <person name="Rounsley S."/>
            <person name="Rokhsar D.S."/>
        </authorList>
    </citation>
    <scope>NUCLEOTIDE SEQUENCE [LARGE SCALE GENOMIC DNA]</scope>
    <source>
        <strain evidence="3">cv. AM560-2</strain>
    </source>
</reference>
<gene>
    <name evidence="2" type="ORF">MANES_01G171600v8</name>
</gene>
<dbReference type="InterPro" id="IPR019324">
    <property type="entry name" value="MPP6"/>
</dbReference>
<proteinExistence type="predicted"/>
<protein>
    <recommendedName>
        <fullName evidence="4">M-phase phosphoprotein 6</fullName>
    </recommendedName>
</protein>
<dbReference type="AlphaFoldDB" id="A0A2C9WN13"/>
<accession>A0A2C9WN13</accession>
<feature type="compositionally biased region" description="Polar residues" evidence="1">
    <location>
        <begin position="94"/>
        <end position="119"/>
    </location>
</feature>
<dbReference type="STRING" id="3983.A0A2C9WN13"/>
<feature type="compositionally biased region" description="Basic and acidic residues" evidence="1">
    <location>
        <begin position="120"/>
        <end position="133"/>
    </location>
</feature>
<comment type="caution">
    <text evidence="2">The sequence shown here is derived from an EMBL/GenBank/DDBJ whole genome shotgun (WGS) entry which is preliminary data.</text>
</comment>
<organism evidence="2 3">
    <name type="scientific">Manihot esculenta</name>
    <name type="common">Cassava</name>
    <name type="synonym">Jatropha manihot</name>
    <dbReference type="NCBI Taxonomy" id="3983"/>
    <lineage>
        <taxon>Eukaryota</taxon>
        <taxon>Viridiplantae</taxon>
        <taxon>Streptophyta</taxon>
        <taxon>Embryophyta</taxon>
        <taxon>Tracheophyta</taxon>
        <taxon>Spermatophyta</taxon>
        <taxon>Magnoliopsida</taxon>
        <taxon>eudicotyledons</taxon>
        <taxon>Gunneridae</taxon>
        <taxon>Pentapetalae</taxon>
        <taxon>rosids</taxon>
        <taxon>fabids</taxon>
        <taxon>Malpighiales</taxon>
        <taxon>Euphorbiaceae</taxon>
        <taxon>Crotonoideae</taxon>
        <taxon>Manihoteae</taxon>
        <taxon>Manihot</taxon>
    </lineage>
</organism>
<dbReference type="OMA" id="RCVIIME"/>
<dbReference type="Proteomes" id="UP000091857">
    <property type="component" value="Chromosome 1"/>
</dbReference>
<keyword evidence="3" id="KW-1185">Reference proteome</keyword>
<dbReference type="EMBL" id="CM004387">
    <property type="protein sequence ID" value="OAY61207.1"/>
    <property type="molecule type" value="Genomic_DNA"/>
</dbReference>
<feature type="region of interest" description="Disordered" evidence="1">
    <location>
        <begin position="1"/>
        <end position="38"/>
    </location>
</feature>
<feature type="compositionally biased region" description="Basic and acidic residues" evidence="1">
    <location>
        <begin position="20"/>
        <end position="35"/>
    </location>
</feature>
<dbReference type="OrthoDB" id="2019850at2759"/>
<sequence>MAKREISSTLKNLKFMQRAAQREEKTKKQEEEKPNENFFSPGVIRKCVVIMEGDPHPGAAMGRMSFQSFNPSVDKLNQEAANLCRPEASDAHATGTSGQGSTSFRENGSSQDEAGCSNTFKEKFNTDLKRKQTEVVTKSENQNKSPKTEGGQQSSPNSCKGSVSQPKPGKLDWSVLRPKSQQSKGRGGNK</sequence>
<dbReference type="PANTHER" id="PTHR13582">
    <property type="entry name" value="M-PHASE PHOSPHOPROTEIN 6"/>
    <property type="match status" value="1"/>
</dbReference>
<dbReference type="Gramene" id="Manes.01G171600.1.v8.1">
    <property type="protein sequence ID" value="Manes.01G171600.1.v8.1.CDS"/>
    <property type="gene ID" value="Manes.01G171600.v8.1"/>
</dbReference>
<feature type="region of interest" description="Disordered" evidence="1">
    <location>
        <begin position="77"/>
        <end position="190"/>
    </location>
</feature>